<feature type="region of interest" description="Disordered" evidence="1">
    <location>
        <begin position="139"/>
        <end position="165"/>
    </location>
</feature>
<name>A0AAJ0MV31_9PEZI</name>
<feature type="compositionally biased region" description="Polar residues" evidence="1">
    <location>
        <begin position="139"/>
        <end position="148"/>
    </location>
</feature>
<keyword evidence="3" id="KW-1185">Reference proteome</keyword>
<gene>
    <name evidence="2" type="ORF">B0T23DRAFT_391918</name>
</gene>
<feature type="compositionally biased region" description="Basic and acidic residues" evidence="1">
    <location>
        <begin position="75"/>
        <end position="91"/>
    </location>
</feature>
<evidence type="ECO:0000313" key="3">
    <source>
        <dbReference type="Proteomes" id="UP001285908"/>
    </source>
</evidence>
<reference evidence="2 3" key="1">
    <citation type="journal article" date="2023" name="Mol. Phylogenet. Evol.">
        <title>Genome-scale phylogeny and comparative genomics of the fungal order Sordariales.</title>
        <authorList>
            <person name="Hensen N."/>
            <person name="Bonometti L."/>
            <person name="Westerberg I."/>
            <person name="Brannstrom I.O."/>
            <person name="Guillou S."/>
            <person name="Cros-Aarteil S."/>
            <person name="Calhoun S."/>
            <person name="Haridas S."/>
            <person name="Kuo A."/>
            <person name="Mondo S."/>
            <person name="Pangilinan J."/>
            <person name="Riley R."/>
            <person name="LaButti K."/>
            <person name="Andreopoulos B."/>
            <person name="Lipzen A."/>
            <person name="Chen C."/>
            <person name="Yan M."/>
            <person name="Daum C."/>
            <person name="Ng V."/>
            <person name="Clum A."/>
            <person name="Steindorff A."/>
            <person name="Ohm R.A."/>
            <person name="Martin F."/>
            <person name="Silar P."/>
            <person name="Natvig D.O."/>
            <person name="Lalanne C."/>
            <person name="Gautier V."/>
            <person name="Ament-Velasquez S.L."/>
            <person name="Kruys A."/>
            <person name="Hutchinson M.I."/>
            <person name="Powell A.J."/>
            <person name="Barry K."/>
            <person name="Miller A.N."/>
            <person name="Grigoriev I.V."/>
            <person name="Debuchy R."/>
            <person name="Gladieux P."/>
            <person name="Hiltunen Thoren M."/>
            <person name="Johannesson H."/>
        </authorList>
    </citation>
    <scope>NUCLEOTIDE SEQUENCE [LARGE SCALE GENOMIC DNA]</scope>
    <source>
        <strain evidence="2 3">FGSC 10403</strain>
    </source>
</reference>
<evidence type="ECO:0000313" key="2">
    <source>
        <dbReference type="EMBL" id="KAK3499301.1"/>
    </source>
</evidence>
<dbReference type="RefSeq" id="XP_062696934.1">
    <property type="nucleotide sequence ID" value="XM_062837975.1"/>
</dbReference>
<accession>A0AAJ0MV31</accession>
<comment type="caution">
    <text evidence="2">The sequence shown here is derived from an EMBL/GenBank/DDBJ whole genome shotgun (WGS) entry which is preliminary data.</text>
</comment>
<proteinExistence type="predicted"/>
<protein>
    <submittedName>
        <fullName evidence="2">Uncharacterized protein</fullName>
    </submittedName>
</protein>
<dbReference type="EMBL" id="JAULSX010000001">
    <property type="protein sequence ID" value="KAK3499301.1"/>
    <property type="molecule type" value="Genomic_DNA"/>
</dbReference>
<feature type="compositionally biased region" description="Basic and acidic residues" evidence="1">
    <location>
        <begin position="156"/>
        <end position="165"/>
    </location>
</feature>
<organism evidence="2 3">
    <name type="scientific">Neurospora hispaniola</name>
    <dbReference type="NCBI Taxonomy" id="588809"/>
    <lineage>
        <taxon>Eukaryota</taxon>
        <taxon>Fungi</taxon>
        <taxon>Dikarya</taxon>
        <taxon>Ascomycota</taxon>
        <taxon>Pezizomycotina</taxon>
        <taxon>Sordariomycetes</taxon>
        <taxon>Sordariomycetidae</taxon>
        <taxon>Sordariales</taxon>
        <taxon>Sordariaceae</taxon>
        <taxon>Neurospora</taxon>
    </lineage>
</organism>
<feature type="region of interest" description="Disordered" evidence="1">
    <location>
        <begin position="43"/>
        <end position="111"/>
    </location>
</feature>
<dbReference type="Proteomes" id="UP001285908">
    <property type="component" value="Unassembled WGS sequence"/>
</dbReference>
<dbReference type="GeneID" id="87875597"/>
<dbReference type="AlphaFoldDB" id="A0AAJ0MV31"/>
<sequence>MASRASFQMAVSTFPFASRRGIQALKSEAPWPLSASTCAMLDRSTEAKERRNNSPHPMPSRRIHPLNTINTGQLPRHDGRDSESYHVEKRQSGQTNPDRWNMGGKVGRTHKLGEEGARRIYCGRDQEECPIINFTYIRQEQPVNNTKGNCVKNRRRNEEKDSKGR</sequence>
<feature type="compositionally biased region" description="Basic and acidic residues" evidence="1">
    <location>
        <begin position="43"/>
        <end position="52"/>
    </location>
</feature>
<evidence type="ECO:0000256" key="1">
    <source>
        <dbReference type="SAM" id="MobiDB-lite"/>
    </source>
</evidence>